<accession>A0ABT2RKY1</accession>
<evidence type="ECO:0000313" key="4">
    <source>
        <dbReference type="Proteomes" id="UP001652431"/>
    </source>
</evidence>
<dbReference type="EMBL" id="JAOQJU010000004">
    <property type="protein sequence ID" value="MCU6686073.1"/>
    <property type="molecule type" value="Genomic_DNA"/>
</dbReference>
<dbReference type="PROSITE" id="PS51257">
    <property type="entry name" value="PROKAR_LIPOPROTEIN"/>
    <property type="match status" value="1"/>
</dbReference>
<reference evidence="3 4" key="1">
    <citation type="journal article" date="2021" name="ISME Commun">
        <title>Automated analysis of genomic sequences facilitates high-throughput and comprehensive description of bacteria.</title>
        <authorList>
            <person name="Hitch T.C.A."/>
        </authorList>
    </citation>
    <scope>NUCLEOTIDE SEQUENCE [LARGE SCALE GENOMIC DNA]</scope>
    <source>
        <strain evidence="3 4">Sanger_03</strain>
    </source>
</reference>
<feature type="chain" id="PRO_5047411467" evidence="2">
    <location>
        <begin position="21"/>
        <end position="252"/>
    </location>
</feature>
<keyword evidence="4" id="KW-1185">Reference proteome</keyword>
<gene>
    <name evidence="3" type="ORF">OCV99_05790</name>
</gene>
<keyword evidence="2" id="KW-0732">Signal</keyword>
<feature type="signal peptide" evidence="2">
    <location>
        <begin position="1"/>
        <end position="20"/>
    </location>
</feature>
<name>A0ABT2RKY1_9FIRM</name>
<comment type="caution">
    <text evidence="3">The sequence shown here is derived from an EMBL/GenBank/DDBJ whole genome shotgun (WGS) entry which is preliminary data.</text>
</comment>
<feature type="region of interest" description="Disordered" evidence="1">
    <location>
        <begin position="28"/>
        <end position="57"/>
    </location>
</feature>
<evidence type="ECO:0000256" key="1">
    <source>
        <dbReference type="SAM" id="MobiDB-lite"/>
    </source>
</evidence>
<dbReference type="RefSeq" id="WP_158369057.1">
    <property type="nucleotide sequence ID" value="NZ_JAOQJU010000004.1"/>
</dbReference>
<proteinExistence type="predicted"/>
<sequence>MKKKRILGIVTAMLMVIALALTGCGQQGEQNAGATGSGDGNGTSVSEPKKESVVDEEPTVDIGEKPDGSDVIELMHWYQDRDAAYIKTVEKDSDGYYHYKVGDKELLCKTNVWDFVDAKEGLRGTYYVWRFEDMAESIGLYPSDFAATYHMGARVDPNQSRLDFALDLGSNHKTPYEKTAIDLTGSVLCNKYDEMIYCLSSKTTYQISLEQICFSAYMMEQLHLGRTDEEIMESDFESWRALSGNNMPLIPE</sequence>
<organism evidence="3 4">
    <name type="scientific">Dorea acetigenes</name>
    <dbReference type="NCBI Taxonomy" id="2981787"/>
    <lineage>
        <taxon>Bacteria</taxon>
        <taxon>Bacillati</taxon>
        <taxon>Bacillota</taxon>
        <taxon>Clostridia</taxon>
        <taxon>Lachnospirales</taxon>
        <taxon>Lachnospiraceae</taxon>
        <taxon>Dorea</taxon>
    </lineage>
</organism>
<evidence type="ECO:0000313" key="3">
    <source>
        <dbReference type="EMBL" id="MCU6686073.1"/>
    </source>
</evidence>
<dbReference type="Proteomes" id="UP001652431">
    <property type="component" value="Unassembled WGS sequence"/>
</dbReference>
<protein>
    <submittedName>
        <fullName evidence="3">Uncharacterized protein</fullName>
    </submittedName>
</protein>
<evidence type="ECO:0000256" key="2">
    <source>
        <dbReference type="SAM" id="SignalP"/>
    </source>
</evidence>